<protein>
    <submittedName>
        <fullName evidence="2">Uncharacterized protein</fullName>
    </submittedName>
</protein>
<reference evidence="2 3" key="1">
    <citation type="submission" date="2015-11" db="EMBL/GenBank/DDBJ databases">
        <title>Genomic Taxonomy of the Vibrionaceae.</title>
        <authorList>
            <person name="Gomez-Gil B."/>
            <person name="Enciso-Ibarra J."/>
        </authorList>
    </citation>
    <scope>NUCLEOTIDE SEQUENCE [LARGE SCALE GENOMIC DNA]</scope>
    <source>
        <strain evidence="2 3">CAIM 912</strain>
    </source>
</reference>
<dbReference type="Proteomes" id="UP000070529">
    <property type="component" value="Unassembled WGS sequence"/>
</dbReference>
<accession>A0A135IB32</accession>
<keyword evidence="1" id="KW-0812">Transmembrane</keyword>
<dbReference type="AlphaFoldDB" id="A0A135IB32"/>
<evidence type="ECO:0000313" key="3">
    <source>
        <dbReference type="Proteomes" id="UP000070529"/>
    </source>
</evidence>
<name>A0A135IB32_9GAMM</name>
<keyword evidence="1" id="KW-1133">Transmembrane helix</keyword>
<feature type="transmembrane region" description="Helical" evidence="1">
    <location>
        <begin position="83"/>
        <end position="106"/>
    </location>
</feature>
<feature type="transmembrane region" description="Helical" evidence="1">
    <location>
        <begin position="6"/>
        <end position="25"/>
    </location>
</feature>
<organism evidence="2 3">
    <name type="scientific">Enterovibrio coralii</name>
    <dbReference type="NCBI Taxonomy" id="294935"/>
    <lineage>
        <taxon>Bacteria</taxon>
        <taxon>Pseudomonadati</taxon>
        <taxon>Pseudomonadota</taxon>
        <taxon>Gammaproteobacteria</taxon>
        <taxon>Vibrionales</taxon>
        <taxon>Vibrionaceae</taxon>
        <taxon>Enterovibrio</taxon>
    </lineage>
</organism>
<comment type="caution">
    <text evidence="2">The sequence shown here is derived from an EMBL/GenBank/DDBJ whole genome shotgun (WGS) entry which is preliminary data.</text>
</comment>
<proteinExistence type="predicted"/>
<sequence>MLSFFYFGLVMNVVAASLVGGFDAATGLLGMSHWVDYAFAVVLMLWAGSAFTLSMQQKGGEDANVTVRSSASIVAKVNADPSLFLKFFVAGMPAFILCVVVAFSSFTQPF</sequence>
<dbReference type="EMBL" id="LNTY01000018">
    <property type="protein sequence ID" value="KXF82608.1"/>
    <property type="molecule type" value="Genomic_DNA"/>
</dbReference>
<evidence type="ECO:0000313" key="2">
    <source>
        <dbReference type="EMBL" id="KXF82608.1"/>
    </source>
</evidence>
<keyword evidence="3" id="KW-1185">Reference proteome</keyword>
<gene>
    <name evidence="2" type="ORF">ATN88_21325</name>
</gene>
<feature type="transmembrane region" description="Helical" evidence="1">
    <location>
        <begin position="37"/>
        <end position="55"/>
    </location>
</feature>
<keyword evidence="1" id="KW-0472">Membrane</keyword>
<evidence type="ECO:0000256" key="1">
    <source>
        <dbReference type="SAM" id="Phobius"/>
    </source>
</evidence>